<dbReference type="EMBL" id="JAQQKW010000001">
    <property type="protein sequence ID" value="MDC7692823.1"/>
    <property type="molecule type" value="Genomic_DNA"/>
</dbReference>
<dbReference type="InterPro" id="IPR036291">
    <property type="entry name" value="NAD(P)-bd_dom_sf"/>
</dbReference>
<dbReference type="PROSITE" id="PS00061">
    <property type="entry name" value="ADH_SHORT"/>
    <property type="match status" value="1"/>
</dbReference>
<proteinExistence type="inferred from homology"/>
<organism evidence="4 5">
    <name type="scientific">Asticcacaulis currens</name>
    <dbReference type="NCBI Taxonomy" id="2984210"/>
    <lineage>
        <taxon>Bacteria</taxon>
        <taxon>Pseudomonadati</taxon>
        <taxon>Pseudomonadota</taxon>
        <taxon>Alphaproteobacteria</taxon>
        <taxon>Caulobacterales</taxon>
        <taxon>Caulobacteraceae</taxon>
        <taxon>Asticcacaulis</taxon>
    </lineage>
</organism>
<dbReference type="Pfam" id="PF13561">
    <property type="entry name" value="adh_short_C2"/>
    <property type="match status" value="1"/>
</dbReference>
<keyword evidence="2 4" id="KW-0560">Oxidoreductase</keyword>
<dbReference type="GO" id="GO:0004316">
    <property type="term" value="F:3-oxoacyl-[acyl-carrier-protein] reductase (NADPH) activity"/>
    <property type="evidence" value="ECO:0007669"/>
    <property type="project" value="UniProtKB-EC"/>
</dbReference>
<accession>A0ABT5I9F7</accession>
<dbReference type="Proteomes" id="UP001216595">
    <property type="component" value="Unassembled WGS sequence"/>
</dbReference>
<gene>
    <name evidence="4" type="primary">fabG</name>
    <name evidence="4" type="ORF">PQU94_00865</name>
</gene>
<dbReference type="PANTHER" id="PTHR42760">
    <property type="entry name" value="SHORT-CHAIN DEHYDROGENASES/REDUCTASES FAMILY MEMBER"/>
    <property type="match status" value="1"/>
</dbReference>
<dbReference type="InterPro" id="IPR057326">
    <property type="entry name" value="KR_dom"/>
</dbReference>
<dbReference type="SMART" id="SM00822">
    <property type="entry name" value="PKS_KR"/>
    <property type="match status" value="1"/>
</dbReference>
<dbReference type="PANTHER" id="PTHR42760:SF133">
    <property type="entry name" value="3-OXOACYL-[ACYL-CARRIER-PROTEIN] REDUCTASE"/>
    <property type="match status" value="1"/>
</dbReference>
<reference evidence="4 5" key="1">
    <citation type="submission" date="2023-01" db="EMBL/GenBank/DDBJ databases">
        <title>Novel species of the genus Asticcacaulis isolated from rivers.</title>
        <authorList>
            <person name="Lu H."/>
        </authorList>
    </citation>
    <scope>NUCLEOTIDE SEQUENCE [LARGE SCALE GENOMIC DNA]</scope>
    <source>
        <strain evidence="4 5">DXS10W</strain>
    </source>
</reference>
<dbReference type="NCBIfam" id="NF005559">
    <property type="entry name" value="PRK07231.1"/>
    <property type="match status" value="1"/>
</dbReference>
<sequence>MSQSTGQLVGKIVLITGAGRGIGRACAQLCAEQGAHVLVNTRTQDTADAAALEIRTAIPHARVDGIAFDVGDTAAVKSAFQAIHRNYKRLDVLVNNAGILRDALVGMVSESLFDEVMRTNFGGTFYCAQMAARLMARQSSGSIINLSSIIGRYGNSGQAVYGASKAAVLGLTYSLAKELGPNNIRVNAIAPGFIETDMTASLPEAKRDDIMRGVRMNRIGKASDVAGAVLFLSSDYSAYVTGQVIGVDGGMII</sequence>
<comment type="similarity">
    <text evidence="1">Belongs to the short-chain dehydrogenases/reductases (SDR) family.</text>
</comment>
<evidence type="ECO:0000259" key="3">
    <source>
        <dbReference type="SMART" id="SM00822"/>
    </source>
</evidence>
<keyword evidence="5" id="KW-1185">Reference proteome</keyword>
<feature type="domain" description="Ketoreductase" evidence="3">
    <location>
        <begin position="11"/>
        <end position="192"/>
    </location>
</feature>
<protein>
    <submittedName>
        <fullName evidence="4">3-oxoacyl-ACP reductase FabG</fullName>
        <ecNumber evidence="4">1.1.1.100</ecNumber>
    </submittedName>
</protein>
<comment type="caution">
    <text evidence="4">The sequence shown here is derived from an EMBL/GenBank/DDBJ whole genome shotgun (WGS) entry which is preliminary data.</text>
</comment>
<name>A0ABT5I9F7_9CAUL</name>
<evidence type="ECO:0000256" key="1">
    <source>
        <dbReference type="ARBA" id="ARBA00006484"/>
    </source>
</evidence>
<dbReference type="InterPro" id="IPR002347">
    <property type="entry name" value="SDR_fam"/>
</dbReference>
<evidence type="ECO:0000313" key="4">
    <source>
        <dbReference type="EMBL" id="MDC7692823.1"/>
    </source>
</evidence>
<dbReference type="Gene3D" id="3.40.50.720">
    <property type="entry name" value="NAD(P)-binding Rossmann-like Domain"/>
    <property type="match status" value="1"/>
</dbReference>
<dbReference type="NCBIfam" id="NF009466">
    <property type="entry name" value="PRK12826.1-2"/>
    <property type="match status" value="1"/>
</dbReference>
<dbReference type="SUPFAM" id="SSF51735">
    <property type="entry name" value="NAD(P)-binding Rossmann-fold domains"/>
    <property type="match status" value="1"/>
</dbReference>
<dbReference type="EC" id="1.1.1.100" evidence="4"/>
<dbReference type="InterPro" id="IPR020904">
    <property type="entry name" value="Sc_DH/Rdtase_CS"/>
</dbReference>
<dbReference type="RefSeq" id="WP_272739609.1">
    <property type="nucleotide sequence ID" value="NZ_JAQQKW010000001.1"/>
</dbReference>
<dbReference type="PRINTS" id="PR00081">
    <property type="entry name" value="GDHRDH"/>
</dbReference>
<evidence type="ECO:0000256" key="2">
    <source>
        <dbReference type="ARBA" id="ARBA00023002"/>
    </source>
</evidence>
<evidence type="ECO:0000313" key="5">
    <source>
        <dbReference type="Proteomes" id="UP001216595"/>
    </source>
</evidence>
<dbReference type="PRINTS" id="PR00080">
    <property type="entry name" value="SDRFAMILY"/>
</dbReference>